<evidence type="ECO:0000313" key="8">
    <source>
        <dbReference type="EMBL" id="AGF78835.1"/>
    </source>
</evidence>
<dbReference type="PATRIC" id="fig|1167006.5.peg.2491"/>
<evidence type="ECO:0000256" key="3">
    <source>
        <dbReference type="ARBA" id="ARBA00022723"/>
    </source>
</evidence>
<dbReference type="STRING" id="1167006.UWK_02295"/>
<dbReference type="AlphaFoldDB" id="M1PGS2"/>
<dbReference type="Gene3D" id="3.90.10.10">
    <property type="entry name" value="Cytochrome C3"/>
    <property type="match status" value="1"/>
</dbReference>
<accession>M1PGS2</accession>
<evidence type="ECO:0000256" key="6">
    <source>
        <dbReference type="SAM" id="SignalP"/>
    </source>
</evidence>
<evidence type="ECO:0000256" key="2">
    <source>
        <dbReference type="ARBA" id="ARBA00022617"/>
    </source>
</evidence>
<organism evidence="8 9">
    <name type="scientific">Desulfocapsa sulfexigens (strain DSM 10523 / SB164P1)</name>
    <dbReference type="NCBI Taxonomy" id="1167006"/>
    <lineage>
        <taxon>Bacteria</taxon>
        <taxon>Pseudomonadati</taxon>
        <taxon>Thermodesulfobacteriota</taxon>
        <taxon>Desulfobulbia</taxon>
        <taxon>Desulfobulbales</taxon>
        <taxon>Desulfocapsaceae</taxon>
        <taxon>Desulfocapsa</taxon>
    </lineage>
</organism>
<feature type="domain" description="Class III cytochrome C" evidence="7">
    <location>
        <begin position="34"/>
        <end position="99"/>
    </location>
</feature>
<keyword evidence="2" id="KW-0349">Heme</keyword>
<dbReference type="GO" id="GO:0020037">
    <property type="term" value="F:heme binding"/>
    <property type="evidence" value="ECO:0007669"/>
    <property type="project" value="InterPro"/>
</dbReference>
<name>M1PGS2_DESSD</name>
<dbReference type="GO" id="GO:0046872">
    <property type="term" value="F:metal ion binding"/>
    <property type="evidence" value="ECO:0007669"/>
    <property type="project" value="UniProtKB-KW"/>
</dbReference>
<dbReference type="KEGG" id="dsf:UWK_02295"/>
<dbReference type="Pfam" id="PF02085">
    <property type="entry name" value="Cytochrom_CIII"/>
    <property type="match status" value="1"/>
</dbReference>
<keyword evidence="4" id="KW-0249">Electron transport</keyword>
<sequence length="126" mass="14192">MKKLFGFNLLLAVFFLSWVCAGAGDSGSVGVSATSAHPEITEQEKLLPCFECHKEATPEIYNEWFDSLHGIGMVKCYQCHGTYENMKIEPEASDCMVCHVDQIKKCPQDKKCWSCHTAHTFKRNAK</sequence>
<feature type="chain" id="PRO_5004016439" evidence="6">
    <location>
        <begin position="24"/>
        <end position="126"/>
    </location>
</feature>
<evidence type="ECO:0000259" key="7">
    <source>
        <dbReference type="Pfam" id="PF02085"/>
    </source>
</evidence>
<dbReference type="InterPro" id="IPR020942">
    <property type="entry name" value="Cyt_c_III_dom"/>
</dbReference>
<dbReference type="Proteomes" id="UP000011721">
    <property type="component" value="Chromosome"/>
</dbReference>
<gene>
    <name evidence="8" type="ordered locus">UWK_02295</name>
</gene>
<keyword evidence="6" id="KW-0732">Signal</keyword>
<dbReference type="GO" id="GO:0009055">
    <property type="term" value="F:electron transfer activity"/>
    <property type="evidence" value="ECO:0007669"/>
    <property type="project" value="InterPro"/>
</dbReference>
<dbReference type="HOGENOM" id="CLU_159899_0_0_7"/>
<keyword evidence="1" id="KW-0813">Transport</keyword>
<keyword evidence="5" id="KW-0408">Iron</keyword>
<dbReference type="eggNOG" id="COG0484">
    <property type="taxonomic scope" value="Bacteria"/>
</dbReference>
<dbReference type="OrthoDB" id="9814800at2"/>
<proteinExistence type="predicted"/>
<keyword evidence="9" id="KW-1185">Reference proteome</keyword>
<evidence type="ECO:0000256" key="4">
    <source>
        <dbReference type="ARBA" id="ARBA00022982"/>
    </source>
</evidence>
<evidence type="ECO:0000256" key="1">
    <source>
        <dbReference type="ARBA" id="ARBA00022448"/>
    </source>
</evidence>
<feature type="signal peptide" evidence="6">
    <location>
        <begin position="1"/>
        <end position="23"/>
    </location>
</feature>
<evidence type="ECO:0000256" key="5">
    <source>
        <dbReference type="ARBA" id="ARBA00023004"/>
    </source>
</evidence>
<evidence type="ECO:0000313" key="9">
    <source>
        <dbReference type="Proteomes" id="UP000011721"/>
    </source>
</evidence>
<reference evidence="9" key="1">
    <citation type="journal article" date="2013" name="Stand. Genomic Sci.">
        <title>Complete genome sequence of Desulfocapsa sulfexigens, a marine deltaproteobacterium specialized in disproportionating inorganic sulfur compounds.</title>
        <authorList>
            <person name="Finster K.W."/>
            <person name="Kjeldsen K.U."/>
            <person name="Kube M."/>
            <person name="Reinhardt R."/>
            <person name="Mussmann M."/>
            <person name="Amann R."/>
            <person name="Schreiber L."/>
        </authorList>
    </citation>
    <scope>NUCLEOTIDE SEQUENCE [LARGE SCALE GENOMIC DNA]</scope>
    <source>
        <strain evidence="9">DSM 10523 / SB164P1</strain>
    </source>
</reference>
<dbReference type="EMBL" id="CP003985">
    <property type="protein sequence ID" value="AGF78835.1"/>
    <property type="molecule type" value="Genomic_DNA"/>
</dbReference>
<dbReference type="SUPFAM" id="SSF48695">
    <property type="entry name" value="Multiheme cytochromes"/>
    <property type="match status" value="1"/>
</dbReference>
<dbReference type="InterPro" id="IPR036280">
    <property type="entry name" value="Multihaem_cyt_sf"/>
</dbReference>
<protein>
    <submittedName>
        <fullName evidence="8">Class III cytochrome C family protein</fullName>
    </submittedName>
</protein>
<keyword evidence="3" id="KW-0479">Metal-binding</keyword>
<dbReference type="RefSeq" id="WP_015404523.1">
    <property type="nucleotide sequence ID" value="NC_020304.1"/>
</dbReference>